<sequence length="80" mass="8733">MRKSLFGIQLCDQTATSAAKPHDLWIGEVESAANDDREACLHGRNSVTAVDRLLDRLMTVKVDTGEVESRVVSAYAPQMG</sequence>
<proteinExistence type="predicted"/>
<name>A0ABR1CRP7_NECAM</name>
<accession>A0ABR1CRP7</accession>
<dbReference type="Proteomes" id="UP001303046">
    <property type="component" value="Unassembled WGS sequence"/>
</dbReference>
<keyword evidence="2" id="KW-1185">Reference proteome</keyword>
<organism evidence="1 2">
    <name type="scientific">Necator americanus</name>
    <name type="common">Human hookworm</name>
    <dbReference type="NCBI Taxonomy" id="51031"/>
    <lineage>
        <taxon>Eukaryota</taxon>
        <taxon>Metazoa</taxon>
        <taxon>Ecdysozoa</taxon>
        <taxon>Nematoda</taxon>
        <taxon>Chromadorea</taxon>
        <taxon>Rhabditida</taxon>
        <taxon>Rhabditina</taxon>
        <taxon>Rhabditomorpha</taxon>
        <taxon>Strongyloidea</taxon>
        <taxon>Ancylostomatidae</taxon>
        <taxon>Bunostominae</taxon>
        <taxon>Necator</taxon>
    </lineage>
</organism>
<reference evidence="1 2" key="1">
    <citation type="submission" date="2023-08" db="EMBL/GenBank/DDBJ databases">
        <title>A Necator americanus chromosomal reference genome.</title>
        <authorList>
            <person name="Ilik V."/>
            <person name="Petrzelkova K.J."/>
            <person name="Pardy F."/>
            <person name="Fuh T."/>
            <person name="Niatou-Singa F.S."/>
            <person name="Gouil Q."/>
            <person name="Baker L."/>
            <person name="Ritchie M.E."/>
            <person name="Jex A.R."/>
            <person name="Gazzola D."/>
            <person name="Li H."/>
            <person name="Toshio Fujiwara R."/>
            <person name="Zhan B."/>
            <person name="Aroian R.V."/>
            <person name="Pafco B."/>
            <person name="Schwarz E.M."/>
        </authorList>
    </citation>
    <scope>NUCLEOTIDE SEQUENCE [LARGE SCALE GENOMIC DNA]</scope>
    <source>
        <strain evidence="1 2">Aroian</strain>
        <tissue evidence="1">Whole animal</tissue>
    </source>
</reference>
<evidence type="ECO:0000313" key="1">
    <source>
        <dbReference type="EMBL" id="KAK6739841.1"/>
    </source>
</evidence>
<gene>
    <name evidence="1" type="primary">Necator_chrIII.g9138</name>
    <name evidence="1" type="ORF">RB195_008373</name>
</gene>
<evidence type="ECO:0000313" key="2">
    <source>
        <dbReference type="Proteomes" id="UP001303046"/>
    </source>
</evidence>
<comment type="caution">
    <text evidence="1">The sequence shown here is derived from an EMBL/GenBank/DDBJ whole genome shotgun (WGS) entry which is preliminary data.</text>
</comment>
<protein>
    <submittedName>
        <fullName evidence="1">Uncharacterized protein</fullName>
    </submittedName>
</protein>
<dbReference type="EMBL" id="JAVFWL010000003">
    <property type="protein sequence ID" value="KAK6739841.1"/>
    <property type="molecule type" value="Genomic_DNA"/>
</dbReference>